<evidence type="ECO:0000256" key="1">
    <source>
        <dbReference type="ARBA" id="ARBA00004167"/>
    </source>
</evidence>
<organism evidence="6 7">
    <name type="scientific">Carboxylicivirga linearis</name>
    <dbReference type="NCBI Taxonomy" id="1628157"/>
    <lineage>
        <taxon>Bacteria</taxon>
        <taxon>Pseudomonadati</taxon>
        <taxon>Bacteroidota</taxon>
        <taxon>Bacteroidia</taxon>
        <taxon>Marinilabiliales</taxon>
        <taxon>Marinilabiliaceae</taxon>
        <taxon>Carboxylicivirga</taxon>
    </lineage>
</organism>
<reference evidence="6 7" key="1">
    <citation type="journal article" date="2015" name="Int. J. Syst. Evol. Microbiol.">
        <title>Carboxylicivirga linearis sp. nov., isolated from a sea cucumber culture pond.</title>
        <authorList>
            <person name="Wang F.Q."/>
            <person name="Zhou Y.X."/>
            <person name="Lin X.Z."/>
            <person name="Chen G.J."/>
            <person name="Du Z.J."/>
        </authorList>
    </citation>
    <scope>NUCLEOTIDE SEQUENCE [LARGE SCALE GENOMIC DNA]</scope>
    <source>
        <strain evidence="6 7">FB218</strain>
    </source>
</reference>
<evidence type="ECO:0000256" key="3">
    <source>
        <dbReference type="ARBA" id="ARBA00022989"/>
    </source>
</evidence>
<protein>
    <submittedName>
        <fullName evidence="6">Translocation/assembly module TamB</fullName>
    </submittedName>
</protein>
<dbReference type="Pfam" id="PF04357">
    <property type="entry name" value="TamB"/>
    <property type="match status" value="1"/>
</dbReference>
<proteinExistence type="predicted"/>
<evidence type="ECO:0000259" key="5">
    <source>
        <dbReference type="Pfam" id="PF04357"/>
    </source>
</evidence>
<comment type="caution">
    <text evidence="6">The sequence shown here is derived from an EMBL/GenBank/DDBJ whole genome shotgun (WGS) entry which is preliminary data.</text>
</comment>
<evidence type="ECO:0000313" key="6">
    <source>
        <dbReference type="EMBL" id="MBS2100249.1"/>
    </source>
</evidence>
<keyword evidence="2" id="KW-0812">Transmembrane</keyword>
<gene>
    <name evidence="6" type="ORF">KEM10_18325</name>
</gene>
<dbReference type="Proteomes" id="UP000708576">
    <property type="component" value="Unassembled WGS sequence"/>
</dbReference>
<dbReference type="EMBL" id="JAGUCO010000020">
    <property type="protein sequence ID" value="MBS2100249.1"/>
    <property type="molecule type" value="Genomic_DNA"/>
</dbReference>
<comment type="subcellular location">
    <subcellularLocation>
        <location evidence="1">Membrane</location>
        <topology evidence="1">Single-pass membrane protein</topology>
    </subcellularLocation>
</comment>
<name>A0ABS5JZI7_9BACT</name>
<dbReference type="RefSeq" id="WP_212217718.1">
    <property type="nucleotide sequence ID" value="NZ_JAGUCO010000020.1"/>
</dbReference>
<keyword evidence="3" id="KW-1133">Transmembrane helix</keyword>
<evidence type="ECO:0000256" key="4">
    <source>
        <dbReference type="ARBA" id="ARBA00023136"/>
    </source>
</evidence>
<accession>A0ABS5JZI7</accession>
<evidence type="ECO:0000313" key="7">
    <source>
        <dbReference type="Proteomes" id="UP000708576"/>
    </source>
</evidence>
<keyword evidence="4" id="KW-0472">Membrane</keyword>
<evidence type="ECO:0000256" key="2">
    <source>
        <dbReference type="ARBA" id="ARBA00022692"/>
    </source>
</evidence>
<sequence>MLVLIPAVQTRLVSYFTNELSEKYNAEISVGKVYFKPFSSVVLRHVLVKDQQSDTLMFVNSLTSHIDSIFFKDKRLYLSNISIKQPYINIYKQDSAFNYSFLINEENEVDTLQTDFWRFGVQSISLNNGNLLIKQTSNTAEPIKISGLDIVLSQINRDSIFSFSVDELRLDEEDGVIVQGASVYVSAGEDQVILKRLQLKTFHSRINLDSLQVRYNNKEEGLNKIESFYVGLKPSYISHRDLGLFVDLKQLGNLPFNISGQAYGTINSIKGRNVRFDFGTESSISTSFDVNGLPDLDETFLYLNVRDLYTTPSDLRYILSYNNKTKIQLPAALNNLESIHYRGNFTGFLSDIVAFGEFSTPLGSINTDIGLKVDEEKGMVFAGNLATSNFDIGGLLDANERLDNLSMEVSIQGNRRPSGLFYAFMNGVIDTLAVNQYDYKNITLNGLFANQKFDGAFQIDDPNGKLDFNGKIDLSTEEPNFDFRAVVQDAKLDKLNILPDIEDNSMSVVLTSNFSGKDINDVIGYVTVKNAEFISPEHNVKMDSLLLVSLREGEEKHVILQSDLLEGDLIGSYNFTFFRQIFIKYLQQYLPALKNVLPQKDVPIHENDFTFSCRLKKMSELVHLLKPELMVSEDGIILGKFNSKDDILDVTLELSELKYKNLSLVNPELQIASNDEDDLSIITRFKEVLVNKTSLFQNFSLHNLLYQDSIQFNAYWNNWNEINNSGSIHAVSNIKSNKSGLYASIDIEPSYVMVKDSIWEIQETRINYHPMGFSMRNFRIHHNNQEFGANGFLHKTADDGMEIHMQNIRLGDIISAQEIKGLSLDGLLNGSVHLADFYRTPIVTSDLRIDDFVFNDDKIGDFYLNTNYLPEEKQLAVVSKVQDGEKQPLLGGGYIDMKNLSLNLDYQLDSLQIGFLNLYLSKIMQNLSGTASGNLGVKGSFTEPALVGSVNINKAFFDVGLLQTTYSITDSIVFRPHEIDFRSLTLHDRYGRNGSFDGTIHHTGFKGMSYNLVLIANDMLVLDTKYKDNPLYYGTVYADGNMAITGSTSDLNIDISGQTKRNTLFYIPLSSDEVVEETNFIRFAKPSIPSDDIEVEEVEDDSFITDYSGMTINMDLDITPDAQTQVIFDSKIGDILKGSGNGNLQIRMDKEGGINFYGDFSFDEGDYMFTLQNVLNKRFIINHGSTIRWDGDPYDAKIDLNATYKLKTSLYDLVRSTISDEQTLQDYTRRIPVHCNLLLSDRLMKPSIKFQIETPSAQKNNQDVINAYINTEEELNRQVLSLLVLNRFYTDENLSNAVMDNNRSTGNNAALVTTTEVLSNQLSHWLSQISNDFDIGVSYRPGEEGISNDEIEVALSTQVFNNRVTINGNVGYGQDNTRTSNLIGDFDVDIKLNQSGTLRGKAYTVTNNDIIYTESPTRQGVGISFKEEFDSVRELMRKYWRKFTGDAKKEDDEENND</sequence>
<keyword evidence="7" id="KW-1185">Reference proteome</keyword>
<dbReference type="InterPro" id="IPR007452">
    <property type="entry name" value="TamB_C"/>
</dbReference>
<feature type="domain" description="Translocation and assembly module TamB C-terminal" evidence="5">
    <location>
        <begin position="990"/>
        <end position="1429"/>
    </location>
</feature>